<feature type="compositionally biased region" description="Basic and acidic residues" evidence="1">
    <location>
        <begin position="1"/>
        <end position="10"/>
    </location>
</feature>
<evidence type="ECO:0000313" key="3">
    <source>
        <dbReference type="Proteomes" id="UP001347796"/>
    </source>
</evidence>
<keyword evidence="3" id="KW-1185">Reference proteome</keyword>
<dbReference type="Proteomes" id="UP001347796">
    <property type="component" value="Unassembled WGS sequence"/>
</dbReference>
<evidence type="ECO:0000313" key="2">
    <source>
        <dbReference type="EMBL" id="KAK6180689.1"/>
    </source>
</evidence>
<reference evidence="2 3" key="1">
    <citation type="submission" date="2024-01" db="EMBL/GenBank/DDBJ databases">
        <title>The genome of the rayed Mediterranean limpet Patella caerulea (Linnaeus, 1758).</title>
        <authorList>
            <person name="Anh-Thu Weber A."/>
            <person name="Halstead-Nussloch G."/>
        </authorList>
    </citation>
    <scope>NUCLEOTIDE SEQUENCE [LARGE SCALE GENOMIC DNA]</scope>
    <source>
        <strain evidence="2">AATW-2023a</strain>
        <tissue evidence="2">Whole specimen</tissue>
    </source>
</reference>
<sequence>MSDWQKFKDNMKRKRGNRGEQKKDDSVKSKIIESECIVVQRLSQEVSGKAQKYSRIGARECVPFKCEQITIENIKSACADHFLEDGMLCDVLAGEQGPSCKDVKQIPDLKVIHVRFIDITNSQITSSSLDIGAHNPFSQSTAEAKSSRKRKHPEPITHTGIELTAGRSQSHNHKDSDKSKCIPKSLSILDMLKLGKTIQDTKLCFLILVV</sequence>
<protein>
    <submittedName>
        <fullName evidence="2">Uncharacterized protein</fullName>
    </submittedName>
</protein>
<name>A0AAN8PNX8_PATCE</name>
<accession>A0AAN8PNX8</accession>
<evidence type="ECO:0000256" key="1">
    <source>
        <dbReference type="SAM" id="MobiDB-lite"/>
    </source>
</evidence>
<organism evidence="2 3">
    <name type="scientific">Patella caerulea</name>
    <name type="common">Rayed Mediterranean limpet</name>
    <dbReference type="NCBI Taxonomy" id="87958"/>
    <lineage>
        <taxon>Eukaryota</taxon>
        <taxon>Metazoa</taxon>
        <taxon>Spiralia</taxon>
        <taxon>Lophotrochozoa</taxon>
        <taxon>Mollusca</taxon>
        <taxon>Gastropoda</taxon>
        <taxon>Patellogastropoda</taxon>
        <taxon>Patelloidea</taxon>
        <taxon>Patellidae</taxon>
        <taxon>Patella</taxon>
    </lineage>
</organism>
<gene>
    <name evidence="2" type="ORF">SNE40_008694</name>
</gene>
<feature type="compositionally biased region" description="Basic and acidic residues" evidence="1">
    <location>
        <begin position="17"/>
        <end position="27"/>
    </location>
</feature>
<comment type="caution">
    <text evidence="2">The sequence shown here is derived from an EMBL/GenBank/DDBJ whole genome shotgun (WGS) entry which is preliminary data.</text>
</comment>
<dbReference type="AlphaFoldDB" id="A0AAN8PNX8"/>
<proteinExistence type="predicted"/>
<dbReference type="EMBL" id="JAZGQO010000007">
    <property type="protein sequence ID" value="KAK6180689.1"/>
    <property type="molecule type" value="Genomic_DNA"/>
</dbReference>
<feature type="region of interest" description="Disordered" evidence="1">
    <location>
        <begin position="1"/>
        <end position="27"/>
    </location>
</feature>
<feature type="region of interest" description="Disordered" evidence="1">
    <location>
        <begin position="138"/>
        <end position="179"/>
    </location>
</feature>